<protein>
    <submittedName>
        <fullName evidence="2">Uncharacterized protein</fullName>
    </submittedName>
</protein>
<dbReference type="EMBL" id="CVQH01024386">
    <property type="protein sequence ID" value="CRK36829.1"/>
    <property type="molecule type" value="Genomic_DNA"/>
</dbReference>
<feature type="region of interest" description="Disordered" evidence="1">
    <location>
        <begin position="76"/>
        <end position="101"/>
    </location>
</feature>
<evidence type="ECO:0000313" key="2">
    <source>
        <dbReference type="EMBL" id="CRK36829.1"/>
    </source>
</evidence>
<feature type="non-terminal residue" evidence="2">
    <location>
        <position position="101"/>
    </location>
</feature>
<evidence type="ECO:0000313" key="3">
    <source>
        <dbReference type="Proteomes" id="UP000044602"/>
    </source>
</evidence>
<dbReference type="Proteomes" id="UP000044602">
    <property type="component" value="Unassembled WGS sequence"/>
</dbReference>
<name>A0A0G4MRM3_VERLO</name>
<proteinExistence type="predicted"/>
<evidence type="ECO:0000256" key="1">
    <source>
        <dbReference type="SAM" id="MobiDB-lite"/>
    </source>
</evidence>
<feature type="non-terminal residue" evidence="2">
    <location>
        <position position="1"/>
    </location>
</feature>
<gene>
    <name evidence="2" type="ORF">BN1708_020140</name>
</gene>
<keyword evidence="3" id="KW-1185">Reference proteome</keyword>
<dbReference type="AlphaFoldDB" id="A0A0G4MRM3"/>
<sequence>GPLRRPRNQQDAQPWCRQLDQLGSHSRAGRLLLPRLLRPHQVVGDAEARRQGPLRRADGQLWRHSGWLLCLPHGPACGQARRRDKRERYSPPLLDHGPLRE</sequence>
<accession>A0A0G4MRM3</accession>
<reference evidence="2 3" key="1">
    <citation type="submission" date="2015-05" db="EMBL/GenBank/DDBJ databases">
        <authorList>
            <person name="Wang D.B."/>
            <person name="Wang M."/>
        </authorList>
    </citation>
    <scope>NUCLEOTIDE SEQUENCE [LARGE SCALE GENOMIC DNA]</scope>
    <source>
        <strain evidence="2">VL1</strain>
    </source>
</reference>
<organism evidence="2 3">
    <name type="scientific">Verticillium longisporum</name>
    <name type="common">Verticillium dahliae var. longisporum</name>
    <dbReference type="NCBI Taxonomy" id="100787"/>
    <lineage>
        <taxon>Eukaryota</taxon>
        <taxon>Fungi</taxon>
        <taxon>Dikarya</taxon>
        <taxon>Ascomycota</taxon>
        <taxon>Pezizomycotina</taxon>
        <taxon>Sordariomycetes</taxon>
        <taxon>Hypocreomycetidae</taxon>
        <taxon>Glomerellales</taxon>
        <taxon>Plectosphaerellaceae</taxon>
        <taxon>Verticillium</taxon>
    </lineage>
</organism>